<evidence type="ECO:0000313" key="9">
    <source>
        <dbReference type="EMBL" id="SIQ18500.1"/>
    </source>
</evidence>
<dbReference type="InterPro" id="IPR035919">
    <property type="entry name" value="EAL_sf"/>
</dbReference>
<dbReference type="InterPro" id="IPR029016">
    <property type="entry name" value="GAF-like_dom_sf"/>
</dbReference>
<dbReference type="RefSeq" id="WP_175613927.1">
    <property type="nucleotide sequence ID" value="NZ_FTMP01000002.1"/>
</dbReference>
<evidence type="ECO:0000256" key="2">
    <source>
        <dbReference type="ARBA" id="ARBA00022636"/>
    </source>
</evidence>
<dbReference type="Pfam" id="PF00989">
    <property type="entry name" value="PAS"/>
    <property type="match status" value="1"/>
</dbReference>
<accession>A0A1N6QPE7</accession>
<dbReference type="CDD" id="cd00130">
    <property type="entry name" value="PAS"/>
    <property type="match status" value="4"/>
</dbReference>
<feature type="domain" description="PAS" evidence="5">
    <location>
        <begin position="329"/>
        <end position="399"/>
    </location>
</feature>
<dbReference type="GO" id="GO:0071111">
    <property type="term" value="F:cyclic-guanylate-specific phosphodiesterase activity"/>
    <property type="evidence" value="ECO:0007669"/>
    <property type="project" value="UniProtKB-EC"/>
</dbReference>
<feature type="domain" description="PAS" evidence="5">
    <location>
        <begin position="617"/>
        <end position="687"/>
    </location>
</feature>
<keyword evidence="2" id="KW-0973">c-di-GMP</keyword>
<feature type="domain" description="EAL" evidence="7">
    <location>
        <begin position="1041"/>
        <end position="1294"/>
    </location>
</feature>
<feature type="domain" description="PAS" evidence="5">
    <location>
        <begin position="201"/>
        <end position="255"/>
    </location>
</feature>
<keyword evidence="4" id="KW-0812">Transmembrane</keyword>
<dbReference type="SUPFAM" id="SSF55785">
    <property type="entry name" value="PYP-like sensor domain (PAS domain)"/>
    <property type="match status" value="5"/>
</dbReference>
<evidence type="ECO:0000313" key="10">
    <source>
        <dbReference type="Proteomes" id="UP000185841"/>
    </source>
</evidence>
<dbReference type="InterPro" id="IPR052155">
    <property type="entry name" value="Biofilm_reg_signaling"/>
</dbReference>
<dbReference type="InterPro" id="IPR029787">
    <property type="entry name" value="Nucleotide_cyclase"/>
</dbReference>
<evidence type="ECO:0000256" key="4">
    <source>
        <dbReference type="SAM" id="Phobius"/>
    </source>
</evidence>
<dbReference type="InterPro" id="IPR035965">
    <property type="entry name" value="PAS-like_dom_sf"/>
</dbReference>
<dbReference type="PANTHER" id="PTHR44757">
    <property type="entry name" value="DIGUANYLATE CYCLASE DGCP"/>
    <property type="match status" value="1"/>
</dbReference>
<dbReference type="InterPro" id="IPR013655">
    <property type="entry name" value="PAS_fold_3"/>
</dbReference>
<dbReference type="EC" id="3.1.4.52" evidence="1"/>
<dbReference type="GO" id="GO:0016301">
    <property type="term" value="F:kinase activity"/>
    <property type="evidence" value="ECO:0007669"/>
    <property type="project" value="UniProtKB-KW"/>
</dbReference>
<name>A0A1N6QPE7_AQUAC</name>
<dbReference type="Pfam" id="PF13426">
    <property type="entry name" value="PAS_9"/>
    <property type="match status" value="1"/>
</dbReference>
<evidence type="ECO:0000259" key="7">
    <source>
        <dbReference type="PROSITE" id="PS50883"/>
    </source>
</evidence>
<dbReference type="Pfam" id="PF00990">
    <property type="entry name" value="GGDEF"/>
    <property type="match status" value="1"/>
</dbReference>
<dbReference type="Gene3D" id="3.30.450.20">
    <property type="entry name" value="PAS domain"/>
    <property type="match status" value="5"/>
</dbReference>
<dbReference type="GO" id="GO:0006355">
    <property type="term" value="P:regulation of DNA-templated transcription"/>
    <property type="evidence" value="ECO:0007669"/>
    <property type="project" value="InterPro"/>
</dbReference>
<dbReference type="PANTHER" id="PTHR44757:SF2">
    <property type="entry name" value="BIOFILM ARCHITECTURE MAINTENANCE PROTEIN MBAA"/>
    <property type="match status" value="1"/>
</dbReference>
<dbReference type="InterPro" id="IPR001633">
    <property type="entry name" value="EAL_dom"/>
</dbReference>
<dbReference type="Pfam" id="PF08447">
    <property type="entry name" value="PAS_3"/>
    <property type="match status" value="1"/>
</dbReference>
<dbReference type="CDD" id="cd01948">
    <property type="entry name" value="EAL"/>
    <property type="match status" value="1"/>
</dbReference>
<dbReference type="SMART" id="SM00052">
    <property type="entry name" value="EAL"/>
    <property type="match status" value="1"/>
</dbReference>
<evidence type="ECO:0000259" key="5">
    <source>
        <dbReference type="PROSITE" id="PS50112"/>
    </source>
</evidence>
<dbReference type="InterPro" id="IPR013656">
    <property type="entry name" value="PAS_4"/>
</dbReference>
<dbReference type="FunFam" id="3.20.20.450:FF:000001">
    <property type="entry name" value="Cyclic di-GMP phosphodiesterase yahA"/>
    <property type="match status" value="1"/>
</dbReference>
<organism evidence="9 10">
    <name type="scientific">Aquipseudomonas alcaligenes</name>
    <name type="common">Pseudomonas alcaligenes</name>
    <dbReference type="NCBI Taxonomy" id="43263"/>
    <lineage>
        <taxon>Bacteria</taxon>
        <taxon>Pseudomonadati</taxon>
        <taxon>Pseudomonadota</taxon>
        <taxon>Gammaproteobacteria</taxon>
        <taxon>Pseudomonadales</taxon>
        <taxon>Pseudomonadaceae</taxon>
        <taxon>Aquipseudomonas</taxon>
    </lineage>
</organism>
<dbReference type="InterPro" id="IPR000160">
    <property type="entry name" value="GGDEF_dom"/>
</dbReference>
<dbReference type="Gene3D" id="3.30.70.270">
    <property type="match status" value="1"/>
</dbReference>
<evidence type="ECO:0000259" key="6">
    <source>
        <dbReference type="PROSITE" id="PS50113"/>
    </source>
</evidence>
<evidence type="ECO:0000259" key="8">
    <source>
        <dbReference type="PROSITE" id="PS50887"/>
    </source>
</evidence>
<dbReference type="SMART" id="SM00086">
    <property type="entry name" value="PAC"/>
    <property type="match status" value="4"/>
</dbReference>
<dbReference type="InterPro" id="IPR000700">
    <property type="entry name" value="PAS-assoc_C"/>
</dbReference>
<keyword evidence="4" id="KW-0472">Membrane</keyword>
<feature type="transmembrane region" description="Helical" evidence="4">
    <location>
        <begin position="12"/>
        <end position="34"/>
    </location>
</feature>
<dbReference type="NCBIfam" id="TIGR00254">
    <property type="entry name" value="GGDEF"/>
    <property type="match status" value="1"/>
</dbReference>
<feature type="domain" description="PAS" evidence="5">
    <location>
        <begin position="740"/>
        <end position="785"/>
    </location>
</feature>
<dbReference type="PROSITE" id="PS50112">
    <property type="entry name" value="PAS"/>
    <property type="match status" value="4"/>
</dbReference>
<dbReference type="NCBIfam" id="TIGR00229">
    <property type="entry name" value="sensory_box"/>
    <property type="match status" value="4"/>
</dbReference>
<dbReference type="CDD" id="cd01949">
    <property type="entry name" value="GGDEF"/>
    <property type="match status" value="1"/>
</dbReference>
<dbReference type="SMART" id="SM00091">
    <property type="entry name" value="PAS"/>
    <property type="match status" value="5"/>
</dbReference>
<dbReference type="Gene3D" id="3.20.20.450">
    <property type="entry name" value="EAL domain"/>
    <property type="match status" value="1"/>
</dbReference>
<dbReference type="InterPro" id="IPR003018">
    <property type="entry name" value="GAF"/>
</dbReference>
<sequence length="1298" mass="146617">MTPKTSRPMRLAGVYLLFSAAWILGSNLLLRAIIDDPTTLTHLHTVKGLLFVTLSSVLIFLLCHQDELSQQRLERGLRDQLLTLQQAQRNAGLGTWSYDGHLHWSAEALRLLERPDSDNTSNLDDLLGWLYPADRHAVQRAMQHLLQGGSPLLVNARLNRPADREVVWVMLRGSPCNDGGAHGSVQNISGQKRDEQALRESEQRFRQLFEQTPRIAVQGYDRERRVIFWNQASTQIYGYSVSEAMGRPLEDLIVPPAMRAQVVADISSWMMGGPPIPAAELTLQHRDGSPVYVYSSHLLLRNTRNQLEMYCVDIDLSEQHLTYQQLESSENRYRDLVEQLHEAIFLADSAGRLTFVNPAWQIITGYSIHESLGKPLLDFIDTDHRERAAQEISAIISRQTSSWLCELCLRNADGQAHWVSLSLAAGEQYDLGLRGSMSDIQERRRSQALQEARNAVLDRMLAQRPLQETLSDMVRRLEQISPGMLVTIMLLEQGRLRAHAAPSLPVSYIEAIDGIVAAPGIGSCGHAAATGEMTVVEDILQHPNWAGFSELAQQAGLRACWSLPFKNDQGAVLGVFGIYHRRPMHPFPTDVALVTEFTRLAGLAVRQHQRDAERLQSELRFRATFEQAAVGIAHLSPDGQWLRVNQRLCQMLGYSRAELIQRTFQEVTHPDDLDADLTLTRQLLAGEISRLAMEKRYLRRDGSTLWANLSATLVRHTNGTPYYFIAVIEDIGLRKQQEQALRQAATVFESTQEGVLVVDARRRVLTSNPAFTQITGLTAQQVLGRRLPLLPGNDLDRTRYRTLWRKVQECGYWQGELNSRRRDGSRFPFWLTISRVRDCDPELPQYVLTFNDLSQYRDSQERLAHLAHFDPLTDLPNRLYAMERLSHALDHAQRHNERVALLYFDLDNFKTVNESLGHRVGDDLLVAVARRLQQRLRNEDTLARLSSDEFLVVLENLHRPEEAANIARTLIELLERPLPLGSGGREAYLSASIGISLYPDDGLSSDDLLRNADSALHQAKQEGRNTFRFYTEGLTHQAHTRLSLEVHLRQALKRNEFVLHYQPLVNASTGEPIGVEALLRWNSREGMVSPAQFIPLAEETGLIVPIGNWVLREACRQMQFWRQEGLPLNTLAVNLSPRQFRQADLLQQVREALHDSGLPAEHLELEITEGALIENLEQTQATLAALKSLGLKLAIDDFGTGYSSLAYLRHFPLDKLKVDQSFMRGVPEDQANLEIVATIVGLARNLKLCVLAEGVENGEQLQALRQLGCDQCQGYLFSRPLSAMRLAHWLRSDHQSVG</sequence>
<dbReference type="InterPro" id="IPR013767">
    <property type="entry name" value="PAS_fold"/>
</dbReference>
<dbReference type="SMART" id="SM00065">
    <property type="entry name" value="GAF"/>
    <property type="match status" value="1"/>
</dbReference>
<dbReference type="InterPro" id="IPR043128">
    <property type="entry name" value="Rev_trsase/Diguanyl_cyclase"/>
</dbReference>
<dbReference type="Pfam" id="PF00563">
    <property type="entry name" value="EAL"/>
    <property type="match status" value="1"/>
</dbReference>
<dbReference type="SUPFAM" id="SSF55781">
    <property type="entry name" value="GAF domain-like"/>
    <property type="match status" value="1"/>
</dbReference>
<dbReference type="InterPro" id="IPR001610">
    <property type="entry name" value="PAC"/>
</dbReference>
<keyword evidence="4" id="KW-1133">Transmembrane helix</keyword>
<keyword evidence="3" id="KW-0808">Transferase</keyword>
<dbReference type="PROSITE" id="PS50887">
    <property type="entry name" value="GGDEF"/>
    <property type="match status" value="1"/>
</dbReference>
<protein>
    <recommendedName>
        <fullName evidence="1">cyclic-guanylate-specific phosphodiesterase</fullName>
        <ecNumber evidence="1">3.1.4.52</ecNumber>
    </recommendedName>
</protein>
<proteinExistence type="predicted"/>
<feature type="domain" description="PAC" evidence="6">
    <location>
        <begin position="813"/>
        <end position="865"/>
    </location>
</feature>
<dbReference type="SMART" id="SM00267">
    <property type="entry name" value="GGDEF"/>
    <property type="match status" value="1"/>
</dbReference>
<dbReference type="Proteomes" id="UP000185841">
    <property type="component" value="Unassembled WGS sequence"/>
</dbReference>
<dbReference type="PROSITE" id="PS50883">
    <property type="entry name" value="EAL"/>
    <property type="match status" value="1"/>
</dbReference>
<feature type="domain" description="GGDEF" evidence="8">
    <location>
        <begin position="897"/>
        <end position="1032"/>
    </location>
</feature>
<dbReference type="SUPFAM" id="SSF141868">
    <property type="entry name" value="EAL domain-like"/>
    <property type="match status" value="1"/>
</dbReference>
<feature type="domain" description="PAC" evidence="6">
    <location>
        <begin position="691"/>
        <end position="743"/>
    </location>
</feature>
<reference evidence="9 10" key="1">
    <citation type="submission" date="2017-01" db="EMBL/GenBank/DDBJ databases">
        <authorList>
            <person name="Mah S.A."/>
            <person name="Swanson W.J."/>
            <person name="Moy G.W."/>
            <person name="Vacquier V.D."/>
        </authorList>
    </citation>
    <scope>NUCLEOTIDE SEQUENCE [LARGE SCALE GENOMIC DNA]</scope>
    <source>
        <strain evidence="9 10">RU36E</strain>
    </source>
</reference>
<evidence type="ECO:0000256" key="3">
    <source>
        <dbReference type="ARBA" id="ARBA00022777"/>
    </source>
</evidence>
<gene>
    <name evidence="9" type="ORF">SAMN05878282_102589</name>
</gene>
<keyword evidence="3" id="KW-0418">Kinase</keyword>
<dbReference type="Pfam" id="PF08448">
    <property type="entry name" value="PAS_4"/>
    <property type="match status" value="1"/>
</dbReference>
<dbReference type="Gene3D" id="3.30.450.40">
    <property type="match status" value="1"/>
</dbReference>
<dbReference type="Pfam" id="PF13185">
    <property type="entry name" value="GAF_2"/>
    <property type="match status" value="1"/>
</dbReference>
<dbReference type="SUPFAM" id="SSF55073">
    <property type="entry name" value="Nucleotide cyclase"/>
    <property type="match status" value="1"/>
</dbReference>
<dbReference type="EMBL" id="FTMP01000002">
    <property type="protein sequence ID" value="SIQ18500.1"/>
    <property type="molecule type" value="Genomic_DNA"/>
</dbReference>
<dbReference type="PROSITE" id="PS50113">
    <property type="entry name" value="PAC"/>
    <property type="match status" value="2"/>
</dbReference>
<evidence type="ECO:0000256" key="1">
    <source>
        <dbReference type="ARBA" id="ARBA00012282"/>
    </source>
</evidence>
<dbReference type="InterPro" id="IPR000014">
    <property type="entry name" value="PAS"/>
</dbReference>